<keyword evidence="4" id="KW-0997">Cell inner membrane</keyword>
<evidence type="ECO:0000256" key="2">
    <source>
        <dbReference type="ARBA" id="ARBA00022448"/>
    </source>
</evidence>
<feature type="transmembrane region" description="Helical" evidence="8">
    <location>
        <begin position="53"/>
        <end position="74"/>
    </location>
</feature>
<feature type="transmembrane region" description="Helical" evidence="8">
    <location>
        <begin position="248"/>
        <end position="267"/>
    </location>
</feature>
<feature type="transmembrane region" description="Helical" evidence="8">
    <location>
        <begin position="279"/>
        <end position="297"/>
    </location>
</feature>
<gene>
    <name evidence="9" type="ORF">CC117_33025</name>
</gene>
<keyword evidence="2" id="KW-0813">Transport</keyword>
<dbReference type="Pfam" id="PF02653">
    <property type="entry name" value="BPD_transp_2"/>
    <property type="match status" value="1"/>
</dbReference>
<feature type="transmembrane region" description="Helical" evidence="8">
    <location>
        <begin position="309"/>
        <end position="326"/>
    </location>
</feature>
<reference evidence="10" key="1">
    <citation type="submission" date="2016-07" db="EMBL/GenBank/DDBJ databases">
        <title>Sequence Frankia sp. strain CcI1.17.</title>
        <authorList>
            <person name="Ghodhbane-Gtari F."/>
            <person name="Swanson E."/>
            <person name="Gueddou A."/>
            <person name="Morris K."/>
            <person name="Hezbri K."/>
            <person name="Ktari A."/>
            <person name="Nouioui I."/>
            <person name="Abebe-Akele F."/>
            <person name="Simpson S."/>
            <person name="Thomas K."/>
            <person name="Gtari M."/>
            <person name="Tisa L.S."/>
            <person name="Hurst S."/>
        </authorList>
    </citation>
    <scope>NUCLEOTIDE SEQUENCE [LARGE SCALE GENOMIC DNA]</scope>
    <source>
        <strain evidence="10">Cc1.17</strain>
    </source>
</reference>
<dbReference type="OrthoDB" id="3468954at2"/>
<evidence type="ECO:0000256" key="1">
    <source>
        <dbReference type="ARBA" id="ARBA00004651"/>
    </source>
</evidence>
<keyword evidence="3" id="KW-1003">Cell membrane</keyword>
<organism evidence="9 10">
    <name type="scientific">Parafrankia colletiae</name>
    <dbReference type="NCBI Taxonomy" id="573497"/>
    <lineage>
        <taxon>Bacteria</taxon>
        <taxon>Bacillati</taxon>
        <taxon>Actinomycetota</taxon>
        <taxon>Actinomycetes</taxon>
        <taxon>Frankiales</taxon>
        <taxon>Frankiaceae</taxon>
        <taxon>Parafrankia</taxon>
    </lineage>
</organism>
<keyword evidence="5 8" id="KW-0812">Transmembrane</keyword>
<dbReference type="InterPro" id="IPR001851">
    <property type="entry name" value="ABC_transp_permease"/>
</dbReference>
<feature type="transmembrane region" description="Helical" evidence="8">
    <location>
        <begin position="21"/>
        <end position="41"/>
    </location>
</feature>
<evidence type="ECO:0000313" key="9">
    <source>
        <dbReference type="EMBL" id="OHV42635.1"/>
    </source>
</evidence>
<dbReference type="GO" id="GO:0005886">
    <property type="term" value="C:plasma membrane"/>
    <property type="evidence" value="ECO:0007669"/>
    <property type="project" value="UniProtKB-SubCell"/>
</dbReference>
<protein>
    <recommendedName>
        <fullName evidence="11">Monosaccharide ABC transporter membrane protein, CUT2 family</fullName>
    </recommendedName>
</protein>
<keyword evidence="10" id="KW-1185">Reference proteome</keyword>
<dbReference type="RefSeq" id="WP_071082921.1">
    <property type="nucleotide sequence ID" value="NZ_MBLM01000044.1"/>
</dbReference>
<keyword evidence="7 8" id="KW-0472">Membrane</keyword>
<name>A0A1S1RAS8_9ACTN</name>
<evidence type="ECO:0000256" key="4">
    <source>
        <dbReference type="ARBA" id="ARBA00022519"/>
    </source>
</evidence>
<dbReference type="EMBL" id="MBLM01000044">
    <property type="protein sequence ID" value="OHV42635.1"/>
    <property type="molecule type" value="Genomic_DNA"/>
</dbReference>
<feature type="transmembrane region" description="Helical" evidence="8">
    <location>
        <begin position="171"/>
        <end position="193"/>
    </location>
</feature>
<proteinExistence type="predicted"/>
<keyword evidence="6 8" id="KW-1133">Transmembrane helix</keyword>
<evidence type="ECO:0000256" key="8">
    <source>
        <dbReference type="SAM" id="Phobius"/>
    </source>
</evidence>
<sequence>MTDPGGTAGRRPAMFLGVLRLDRYSGLYLAVILIVVFSVMLPDTFGTTSNARVIASSAAIAGILTLGVTVSLAAGTFDISIAANMTFSICFMGALLNDGGVPWVLAVILTLAAGALVGAVNALLISTIGVESIIATLGMSSVLAALSFWAADGQTALLADAGETFTNLGTMSIATVPITVYYLAAVAVALWYMMEHTPIGRYLYAIGSNPQAAKLAGIRVGRLRWLSLIMTGALAALAGVILTMQLGAASFGAGTPYLLPAFAATFLGSTQILPGRFNVRGTITALYLLTIAVKGLQLQYPSLPWMKDMVEGLVLLVAVSITARAVRGRKA</sequence>
<feature type="transmembrane region" description="Helical" evidence="8">
    <location>
        <begin position="103"/>
        <end position="125"/>
    </location>
</feature>
<accession>A0A1S1RAS8</accession>
<dbReference type="PANTHER" id="PTHR32196:SF21">
    <property type="entry name" value="ABC TRANSPORTER PERMEASE PROTEIN YPHD-RELATED"/>
    <property type="match status" value="1"/>
</dbReference>
<dbReference type="Proteomes" id="UP000179627">
    <property type="component" value="Unassembled WGS sequence"/>
</dbReference>
<dbReference type="CDD" id="cd06579">
    <property type="entry name" value="TM_PBP1_transp_AraH_like"/>
    <property type="match status" value="1"/>
</dbReference>
<comment type="caution">
    <text evidence="9">The sequence shown here is derived from an EMBL/GenBank/DDBJ whole genome shotgun (WGS) entry which is preliminary data.</text>
</comment>
<comment type="subcellular location">
    <subcellularLocation>
        <location evidence="1">Cell membrane</location>
        <topology evidence="1">Multi-pass membrane protein</topology>
    </subcellularLocation>
</comment>
<evidence type="ECO:0000256" key="7">
    <source>
        <dbReference type="ARBA" id="ARBA00023136"/>
    </source>
</evidence>
<dbReference type="PANTHER" id="PTHR32196">
    <property type="entry name" value="ABC TRANSPORTER PERMEASE PROTEIN YPHD-RELATED-RELATED"/>
    <property type="match status" value="1"/>
</dbReference>
<feature type="transmembrane region" description="Helical" evidence="8">
    <location>
        <begin position="132"/>
        <end position="151"/>
    </location>
</feature>
<evidence type="ECO:0000313" key="10">
    <source>
        <dbReference type="Proteomes" id="UP000179627"/>
    </source>
</evidence>
<evidence type="ECO:0000256" key="3">
    <source>
        <dbReference type="ARBA" id="ARBA00022475"/>
    </source>
</evidence>
<evidence type="ECO:0000256" key="6">
    <source>
        <dbReference type="ARBA" id="ARBA00022989"/>
    </source>
</evidence>
<evidence type="ECO:0000256" key="5">
    <source>
        <dbReference type="ARBA" id="ARBA00022692"/>
    </source>
</evidence>
<dbReference type="GO" id="GO:0022857">
    <property type="term" value="F:transmembrane transporter activity"/>
    <property type="evidence" value="ECO:0007669"/>
    <property type="project" value="InterPro"/>
</dbReference>
<feature type="transmembrane region" description="Helical" evidence="8">
    <location>
        <begin position="223"/>
        <end position="242"/>
    </location>
</feature>
<evidence type="ECO:0008006" key="11">
    <source>
        <dbReference type="Google" id="ProtNLM"/>
    </source>
</evidence>
<dbReference type="AlphaFoldDB" id="A0A1S1RAS8"/>